<dbReference type="InterPro" id="IPR037923">
    <property type="entry name" value="HTH-like"/>
</dbReference>
<dbReference type="InterPro" id="IPR003313">
    <property type="entry name" value="AraC-bd"/>
</dbReference>
<evidence type="ECO:0000256" key="3">
    <source>
        <dbReference type="ARBA" id="ARBA00023163"/>
    </source>
</evidence>
<keyword evidence="6" id="KW-1185">Reference proteome</keyword>
<dbReference type="PROSITE" id="PS00041">
    <property type="entry name" value="HTH_ARAC_FAMILY_1"/>
    <property type="match status" value="1"/>
</dbReference>
<proteinExistence type="predicted"/>
<dbReference type="RefSeq" id="WP_308984542.1">
    <property type="nucleotide sequence ID" value="NZ_JARXIC010000008.1"/>
</dbReference>
<keyword evidence="1" id="KW-0805">Transcription regulation</keyword>
<dbReference type="InterPro" id="IPR018062">
    <property type="entry name" value="HTH_AraC-typ_CS"/>
</dbReference>
<gene>
    <name evidence="5" type="ORF">QEH59_06465</name>
</gene>
<protein>
    <submittedName>
        <fullName evidence="5">AraC family transcriptional regulator</fullName>
    </submittedName>
</protein>
<dbReference type="PANTHER" id="PTHR43280">
    <property type="entry name" value="ARAC-FAMILY TRANSCRIPTIONAL REGULATOR"/>
    <property type="match status" value="1"/>
</dbReference>
<evidence type="ECO:0000256" key="2">
    <source>
        <dbReference type="ARBA" id="ARBA00023125"/>
    </source>
</evidence>
<evidence type="ECO:0000256" key="1">
    <source>
        <dbReference type="ARBA" id="ARBA00023015"/>
    </source>
</evidence>
<dbReference type="Proteomes" id="UP001243717">
    <property type="component" value="Unassembled WGS sequence"/>
</dbReference>
<evidence type="ECO:0000313" key="6">
    <source>
        <dbReference type="Proteomes" id="UP001243717"/>
    </source>
</evidence>
<dbReference type="PROSITE" id="PS01124">
    <property type="entry name" value="HTH_ARAC_FAMILY_2"/>
    <property type="match status" value="1"/>
</dbReference>
<dbReference type="Pfam" id="PF02311">
    <property type="entry name" value="AraC_binding"/>
    <property type="match status" value="1"/>
</dbReference>
<dbReference type="SUPFAM" id="SSF46689">
    <property type="entry name" value="Homeodomain-like"/>
    <property type="match status" value="1"/>
</dbReference>
<dbReference type="PRINTS" id="PR00032">
    <property type="entry name" value="HTHARAC"/>
</dbReference>
<dbReference type="SUPFAM" id="SSF51215">
    <property type="entry name" value="Regulatory protein AraC"/>
    <property type="match status" value="1"/>
</dbReference>
<keyword evidence="2" id="KW-0238">DNA-binding</keyword>
<reference evidence="5 6" key="1">
    <citation type="submission" date="2023-04" db="EMBL/GenBank/DDBJ databases">
        <title>A novel bacteria isolated from coastal sediment.</title>
        <authorList>
            <person name="Liu X.-J."/>
            <person name="Du Z.-J."/>
        </authorList>
    </citation>
    <scope>NUCLEOTIDE SEQUENCE [LARGE SCALE GENOMIC DNA]</scope>
    <source>
        <strain evidence="5 6">SDUM461004</strain>
    </source>
</reference>
<organism evidence="5 6">
    <name type="scientific">Thalassobacterium sedimentorum</name>
    <dbReference type="NCBI Taxonomy" id="3041258"/>
    <lineage>
        <taxon>Bacteria</taxon>
        <taxon>Pseudomonadati</taxon>
        <taxon>Verrucomicrobiota</taxon>
        <taxon>Opitutia</taxon>
        <taxon>Puniceicoccales</taxon>
        <taxon>Coraliomargaritaceae</taxon>
        <taxon>Thalassobacterium</taxon>
    </lineage>
</organism>
<accession>A0ABU1AHH9</accession>
<dbReference type="Gene3D" id="1.10.10.60">
    <property type="entry name" value="Homeodomain-like"/>
    <property type="match status" value="1"/>
</dbReference>
<dbReference type="SMART" id="SM00342">
    <property type="entry name" value="HTH_ARAC"/>
    <property type="match status" value="1"/>
</dbReference>
<evidence type="ECO:0000259" key="4">
    <source>
        <dbReference type="PROSITE" id="PS01124"/>
    </source>
</evidence>
<dbReference type="InterPro" id="IPR018060">
    <property type="entry name" value="HTH_AraC"/>
</dbReference>
<feature type="domain" description="HTH araC/xylS-type" evidence="4">
    <location>
        <begin position="212"/>
        <end position="310"/>
    </location>
</feature>
<dbReference type="PANTHER" id="PTHR43280:SF30">
    <property type="entry name" value="MMSAB OPERON REGULATORY PROTEIN"/>
    <property type="match status" value="1"/>
</dbReference>
<dbReference type="Pfam" id="PF12833">
    <property type="entry name" value="HTH_18"/>
    <property type="match status" value="1"/>
</dbReference>
<comment type="caution">
    <text evidence="5">The sequence shown here is derived from an EMBL/GenBank/DDBJ whole genome shotgun (WGS) entry which is preliminary data.</text>
</comment>
<keyword evidence="3" id="KW-0804">Transcription</keyword>
<dbReference type="InterPro" id="IPR009057">
    <property type="entry name" value="Homeodomain-like_sf"/>
</dbReference>
<dbReference type="EMBL" id="JARXIC010000008">
    <property type="protein sequence ID" value="MDQ8194059.1"/>
    <property type="molecule type" value="Genomic_DNA"/>
</dbReference>
<sequence length="313" mass="35246">MNSLKAHCLEHGGKFTRQSGILLGRTRDYWLIFETFHPLPVGYVSRCAQIGRSWGMHRHVDCQQMRELPYYSLVLITDGEGVFYDGSFDRLIPVQAGDLLCLFPGRPHAYAPVKGTSWDEINFEFSGVVFDSWVGAGLLDPSEPVRKLVPDGERALIAEWLKKFHAVAFTLADRKMAEPALADAGRLIALISELCETWQSGNCDADVEWANTAKQQLMKLSAGKKADFAVLAREFGVGEQAYRKKFKRLCGVSPSAFRSRQQIEMACYELISTHKPIKEIGYDLGFGSDYYFSKRFKQVTGVSPGEYRRQAHS</sequence>
<name>A0ABU1AHH9_9BACT</name>
<evidence type="ECO:0000313" key="5">
    <source>
        <dbReference type="EMBL" id="MDQ8194059.1"/>
    </source>
</evidence>
<dbReference type="InterPro" id="IPR020449">
    <property type="entry name" value="Tscrpt_reg_AraC-type_HTH"/>
</dbReference>